<gene>
    <name evidence="2" type="ORF">F751_0827</name>
</gene>
<dbReference type="EMBL" id="KL662087">
    <property type="protein sequence ID" value="KFM23078.1"/>
    <property type="molecule type" value="Genomic_DNA"/>
</dbReference>
<feature type="region of interest" description="Disordered" evidence="1">
    <location>
        <begin position="35"/>
        <end position="58"/>
    </location>
</feature>
<protein>
    <submittedName>
        <fullName evidence="2">Uncharacterized protein</fullName>
    </submittedName>
</protein>
<evidence type="ECO:0000256" key="1">
    <source>
        <dbReference type="SAM" id="MobiDB-lite"/>
    </source>
</evidence>
<sequence>MFSILFTIRSRIGPARMRKMHCACPARGPLPLGAVPSHVPGRPIEHRPSPVSEEPCHFGSTPDPQLILLQRAKGLGPKDIGTKAHMRHSE</sequence>
<evidence type="ECO:0000313" key="2">
    <source>
        <dbReference type="EMBL" id="KFM23078.1"/>
    </source>
</evidence>
<proteinExistence type="predicted"/>
<evidence type="ECO:0000313" key="3">
    <source>
        <dbReference type="Proteomes" id="UP000028924"/>
    </source>
</evidence>
<organism evidence="2 3">
    <name type="scientific">Auxenochlorella protothecoides</name>
    <name type="common">Green microalga</name>
    <name type="synonym">Chlorella protothecoides</name>
    <dbReference type="NCBI Taxonomy" id="3075"/>
    <lineage>
        <taxon>Eukaryota</taxon>
        <taxon>Viridiplantae</taxon>
        <taxon>Chlorophyta</taxon>
        <taxon>core chlorophytes</taxon>
        <taxon>Trebouxiophyceae</taxon>
        <taxon>Chlorellales</taxon>
        <taxon>Chlorellaceae</taxon>
        <taxon>Auxenochlorella</taxon>
    </lineage>
</organism>
<dbReference type="KEGG" id="apro:F751_0827"/>
<accession>A0A087SBH4</accession>
<dbReference type="Proteomes" id="UP000028924">
    <property type="component" value="Unassembled WGS sequence"/>
</dbReference>
<name>A0A087SBH4_AUXPR</name>
<dbReference type="RefSeq" id="XP_011395948.1">
    <property type="nucleotide sequence ID" value="XM_011397646.1"/>
</dbReference>
<dbReference type="AlphaFoldDB" id="A0A087SBH4"/>
<reference evidence="2 3" key="1">
    <citation type="journal article" date="2014" name="BMC Genomics">
        <title>Oil accumulation mechanisms of the oleaginous microalga Chlorella protothecoides revealed through its genome, transcriptomes, and proteomes.</title>
        <authorList>
            <person name="Gao C."/>
            <person name="Wang Y."/>
            <person name="Shen Y."/>
            <person name="Yan D."/>
            <person name="He X."/>
            <person name="Dai J."/>
            <person name="Wu Q."/>
        </authorList>
    </citation>
    <scope>NUCLEOTIDE SEQUENCE [LARGE SCALE GENOMIC DNA]</scope>
    <source>
        <strain evidence="2 3">0710</strain>
    </source>
</reference>
<keyword evidence="3" id="KW-1185">Reference proteome</keyword>
<dbReference type="GeneID" id="23612218"/>